<keyword evidence="2" id="KW-0479">Metal-binding</keyword>
<evidence type="ECO:0000256" key="6">
    <source>
        <dbReference type="RuleBase" id="RU003983"/>
    </source>
</evidence>
<accession>A0ABS5QLA0</accession>
<proteinExistence type="inferred from homology"/>
<comment type="similarity">
    <text evidence="6">Belongs to the peptidase M48 family.</text>
</comment>
<name>A0ABS5QLA0_9BACT</name>
<evidence type="ECO:0000256" key="4">
    <source>
        <dbReference type="ARBA" id="ARBA00022833"/>
    </source>
</evidence>
<evidence type="ECO:0000259" key="8">
    <source>
        <dbReference type="Pfam" id="PF01435"/>
    </source>
</evidence>
<dbReference type="PANTHER" id="PTHR22726">
    <property type="entry name" value="METALLOENDOPEPTIDASE OMA1"/>
    <property type="match status" value="1"/>
</dbReference>
<organism evidence="9 10">
    <name type="scientific">Candidatus Vampirococcus lugosii</name>
    <dbReference type="NCBI Taxonomy" id="2789015"/>
    <lineage>
        <taxon>Bacteria</taxon>
        <taxon>Candidatus Absconditibacteriota</taxon>
        <taxon>Vampirococcus</taxon>
    </lineage>
</organism>
<sequence>MKKINLPIQVDETVPSRPNIKWGIKMISILIIFIVVGFLGFYMFSYVIIANISLEKEIKMFGNLLKNEENFSKFDKKIFGNKLEDFPYNLYLRDIEDANAFASIGGNIAITKGLLEEIKYEEEILFVIGHEKGHIENRDPLRMFTTNFPFQTTFSYIGYNIGFDFSQITSMMGNILSKNMEINADNYGINFVQKKGLNPGCVLNFFQKNQSKNPKFVEFFGTHPMTETRINNLKKQIGIEEINFEKCTKFKY</sequence>
<evidence type="ECO:0000313" key="10">
    <source>
        <dbReference type="Proteomes" id="UP000680365"/>
    </source>
</evidence>
<evidence type="ECO:0000256" key="1">
    <source>
        <dbReference type="ARBA" id="ARBA00022670"/>
    </source>
</evidence>
<gene>
    <name evidence="9" type="ORF">VAMP_62n100</name>
</gene>
<evidence type="ECO:0000256" key="5">
    <source>
        <dbReference type="ARBA" id="ARBA00023049"/>
    </source>
</evidence>
<protein>
    <submittedName>
        <fullName evidence="9">Peptidase family M48</fullName>
    </submittedName>
</protein>
<keyword evidence="5 6" id="KW-0482">Metalloprotease</keyword>
<keyword evidence="7" id="KW-0472">Membrane</keyword>
<keyword evidence="3 6" id="KW-0378">Hydrolase</keyword>
<dbReference type="RefSeq" id="WP_213349044.1">
    <property type="nucleotide sequence ID" value="NZ_JAEDAM010000029.1"/>
</dbReference>
<feature type="domain" description="Peptidase M48" evidence="8">
    <location>
        <begin position="90"/>
        <end position="235"/>
    </location>
</feature>
<dbReference type="EMBL" id="JAEDAM010000029">
    <property type="protein sequence ID" value="MBS8121990.1"/>
    <property type="molecule type" value="Genomic_DNA"/>
</dbReference>
<evidence type="ECO:0000256" key="2">
    <source>
        <dbReference type="ARBA" id="ARBA00022723"/>
    </source>
</evidence>
<evidence type="ECO:0000313" key="9">
    <source>
        <dbReference type="EMBL" id="MBS8121990.1"/>
    </source>
</evidence>
<dbReference type="Gene3D" id="3.30.2010.10">
    <property type="entry name" value="Metalloproteases ('zincins'), catalytic domain"/>
    <property type="match status" value="1"/>
</dbReference>
<dbReference type="CDD" id="cd07324">
    <property type="entry name" value="M48C_Oma1-like"/>
    <property type="match status" value="1"/>
</dbReference>
<reference evidence="9 10" key="1">
    <citation type="journal article" date="2021" name="Nat. Commun.">
        <title>Reductive evolution and unique predatory mode in the CPR bacterium Vampirococcus lugosii.</title>
        <authorList>
            <person name="Moreira D."/>
            <person name="Zivanovic Y."/>
            <person name="Lopez-Archilla A.I."/>
            <person name="Iniesto M."/>
            <person name="Lopez-Garcia P."/>
        </authorList>
    </citation>
    <scope>NUCLEOTIDE SEQUENCE [LARGE SCALE GENOMIC DNA]</scope>
    <source>
        <strain evidence="9">Chiprana</strain>
    </source>
</reference>
<dbReference type="PANTHER" id="PTHR22726:SF1">
    <property type="entry name" value="METALLOENDOPEPTIDASE OMA1, MITOCHONDRIAL"/>
    <property type="match status" value="1"/>
</dbReference>
<keyword evidence="7" id="KW-0812">Transmembrane</keyword>
<dbReference type="InterPro" id="IPR051156">
    <property type="entry name" value="Mito/Outer_Membr_Metalloprot"/>
</dbReference>
<keyword evidence="1 6" id="KW-0645">Protease</keyword>
<comment type="caution">
    <text evidence="9">The sequence shown here is derived from an EMBL/GenBank/DDBJ whole genome shotgun (WGS) entry which is preliminary data.</text>
</comment>
<keyword evidence="7" id="KW-1133">Transmembrane helix</keyword>
<feature type="transmembrane region" description="Helical" evidence="7">
    <location>
        <begin position="27"/>
        <end position="49"/>
    </location>
</feature>
<comment type="cofactor">
    <cofactor evidence="6">
        <name>Zn(2+)</name>
        <dbReference type="ChEBI" id="CHEBI:29105"/>
    </cofactor>
    <text evidence="6">Binds 1 zinc ion per subunit.</text>
</comment>
<evidence type="ECO:0000256" key="3">
    <source>
        <dbReference type="ARBA" id="ARBA00022801"/>
    </source>
</evidence>
<keyword evidence="10" id="KW-1185">Reference proteome</keyword>
<dbReference type="Proteomes" id="UP000680365">
    <property type="component" value="Unassembled WGS sequence"/>
</dbReference>
<dbReference type="InterPro" id="IPR001915">
    <property type="entry name" value="Peptidase_M48"/>
</dbReference>
<evidence type="ECO:0000256" key="7">
    <source>
        <dbReference type="SAM" id="Phobius"/>
    </source>
</evidence>
<keyword evidence="4 6" id="KW-0862">Zinc</keyword>
<dbReference type="Pfam" id="PF01435">
    <property type="entry name" value="Peptidase_M48"/>
    <property type="match status" value="1"/>
</dbReference>